<accession>A0AAN1SZQ4</accession>
<sequence length="678" mass="76744">MPRDLPIGNGTLLAAFDFDFQLRDFYYPRVGKENHALGYPWRFGVWLDGEFSWLNRQNWRLHLDYVPDALVTDVSATHTRLPLRLRFHDAIDHEKNILIRQVRVQNLSPRPLAPRLFFHADINALENEIGDTVFFDPKNASLIHYKGPRYFLMSCATSTSLGVTHFSTGSKRHHGLEGTWRDAENGELGGNPISQGSVDSVIGMHLTIEPKQEEVCHYWMAVGTNYSEVEELHRQVAQIGPERLIERNIDYWRHWVAASERDFTGLPPELVAMYKRSLLVLRTQIDNGGAVIAANDTDIRQFNQDTYSYMWPRDGAIVSQAIDRAGYGSVSQRFLQFCTVKARSFNYSASILDETGFLMHKYNPDGSVGSSWQPWLDGEEMLFPIQEDETALVIWAIWNHYLIHRDIEVIRPFYRPFVEQAADFLLSFRDDKTGLPLPSFDLWEERRGIFTYTTATVIGGLKAAAGLAALFHEEERARVYAQAAQEIAEAMNEHLYCPHEGRYARGILIKDGEQVRDTTVDASLLGLVLFGDYDPLDARVVRTVQAVEERLWVKMGHGGLARYEGDDYQRAISSSAVAGNPWVVCTLWLAQYRIAAARDMESLEQALPLLMWAVERALPSGVLPEQVHPQTGECLSISPLTWSHGTLVAAVLDYVEKAQSLDGRNAQPLPALAGYEMG</sequence>
<protein>
    <submittedName>
        <fullName evidence="2">Glucan 1,3-alpha-glucosidase</fullName>
    </submittedName>
</protein>
<proteinExistence type="predicted"/>
<dbReference type="InterPro" id="IPR011613">
    <property type="entry name" value="GH15-like"/>
</dbReference>
<reference evidence="2 3" key="1">
    <citation type="submission" date="2019-03" db="EMBL/GenBank/DDBJ databases">
        <title>Complete genome sequence of Ferrigenium kumadai strain An22, a microaerophilic iron-oxidizing bacterium isolated from a paddy field soil.</title>
        <authorList>
            <person name="Watanabe T."/>
            <person name="Asakawa S."/>
        </authorList>
    </citation>
    <scope>NUCLEOTIDE SEQUENCE [LARGE SCALE GENOMIC DNA]</scope>
    <source>
        <strain evidence="2 3">An22</strain>
    </source>
</reference>
<dbReference type="SUPFAM" id="SSF48208">
    <property type="entry name" value="Six-hairpin glycosidases"/>
    <property type="match status" value="1"/>
</dbReference>
<evidence type="ECO:0000313" key="2">
    <source>
        <dbReference type="EMBL" id="BBI99953.1"/>
    </source>
</evidence>
<organism evidence="2 3">
    <name type="scientific">Ferrigenium kumadai</name>
    <dbReference type="NCBI Taxonomy" id="1682490"/>
    <lineage>
        <taxon>Bacteria</taxon>
        <taxon>Pseudomonadati</taxon>
        <taxon>Pseudomonadota</taxon>
        <taxon>Betaproteobacteria</taxon>
        <taxon>Nitrosomonadales</taxon>
        <taxon>Gallionellaceae</taxon>
        <taxon>Ferrigenium</taxon>
    </lineage>
</organism>
<feature type="domain" description="GH15-like" evidence="1">
    <location>
        <begin position="273"/>
        <end position="651"/>
    </location>
</feature>
<dbReference type="PANTHER" id="PTHR31616">
    <property type="entry name" value="TREHALASE"/>
    <property type="match status" value="1"/>
</dbReference>
<dbReference type="Pfam" id="PF00723">
    <property type="entry name" value="Glyco_hydro_15"/>
    <property type="match status" value="1"/>
</dbReference>
<dbReference type="AlphaFoldDB" id="A0AAN1SZQ4"/>
<gene>
    <name evidence="2" type="ORF">FGKAn22_16460</name>
</gene>
<dbReference type="PANTHER" id="PTHR31616:SF13">
    <property type="entry name" value="GLUCAN 1,4-ALPHA-GLUCOSIDASE"/>
    <property type="match status" value="1"/>
</dbReference>
<name>A0AAN1SZQ4_9PROT</name>
<dbReference type="EMBL" id="AP019536">
    <property type="protein sequence ID" value="BBI99953.1"/>
    <property type="molecule type" value="Genomic_DNA"/>
</dbReference>
<dbReference type="GO" id="GO:0005975">
    <property type="term" value="P:carbohydrate metabolic process"/>
    <property type="evidence" value="ECO:0007669"/>
    <property type="project" value="InterPro"/>
</dbReference>
<dbReference type="Gene3D" id="1.50.10.10">
    <property type="match status" value="1"/>
</dbReference>
<evidence type="ECO:0000313" key="3">
    <source>
        <dbReference type="Proteomes" id="UP001319121"/>
    </source>
</evidence>
<dbReference type="Proteomes" id="UP001319121">
    <property type="component" value="Chromosome"/>
</dbReference>
<dbReference type="GO" id="GO:0004553">
    <property type="term" value="F:hydrolase activity, hydrolyzing O-glycosyl compounds"/>
    <property type="evidence" value="ECO:0007669"/>
    <property type="project" value="TreeGrafter"/>
</dbReference>
<dbReference type="KEGG" id="fku:FGKAn22_16460"/>
<dbReference type="InterPro" id="IPR012341">
    <property type="entry name" value="6hp_glycosidase-like_sf"/>
</dbReference>
<dbReference type="InterPro" id="IPR008928">
    <property type="entry name" value="6-hairpin_glycosidase_sf"/>
</dbReference>
<evidence type="ECO:0000259" key="1">
    <source>
        <dbReference type="Pfam" id="PF00723"/>
    </source>
</evidence>
<keyword evidence="3" id="KW-1185">Reference proteome</keyword>
<dbReference type="RefSeq" id="WP_212785214.1">
    <property type="nucleotide sequence ID" value="NZ_AP019536.1"/>
</dbReference>